<keyword evidence="1" id="KW-0540">Nuclease</keyword>
<sequence>MKTAFITDQHFGVRSDSLVFLDNYERFYKETFFPTIDKLGITTVVDLGDLMENRRVTNSQTMKRTKAMWFDELRNRGIKLIKIYGNHDVFFRNRNDVNSVDIFGEIYENVHIIQAHEVVDLGVPVGLISWINNSNLEESLEWIAGLPGKGVKHLGGHFEIKGFEMTKGQAATHGFDKEVFDGFDAVWSGHFHVRSQQGQIKYLSNPSQTNWGDVGLEKGFHVFDSETGEMTPYNNPFEMYKEITWGVDEARVEDFQGKYGRIHVPAFQGKSRAEIDVFIDAANERCLGIQVIEGTVKLDGVDVDDEDDTMSTAMIVDAYIDDAVGSREDLDPEVLKKMFRELLADATSRMEIE</sequence>
<dbReference type="GO" id="GO:0004519">
    <property type="term" value="F:endonuclease activity"/>
    <property type="evidence" value="ECO:0007669"/>
    <property type="project" value="UniProtKB-KW"/>
</dbReference>
<dbReference type="InterPro" id="IPR001579">
    <property type="entry name" value="Glyco_hydro_18_chit_AS"/>
</dbReference>
<dbReference type="InterPro" id="IPR029052">
    <property type="entry name" value="Metallo-depent_PP-like"/>
</dbReference>
<dbReference type="GO" id="GO:0005975">
    <property type="term" value="P:carbohydrate metabolic process"/>
    <property type="evidence" value="ECO:0007669"/>
    <property type="project" value="InterPro"/>
</dbReference>
<protein>
    <submittedName>
        <fullName evidence="1">Recombination-related endonuclease</fullName>
    </submittedName>
</protein>
<dbReference type="Proteomes" id="UP000224101">
    <property type="component" value="Segment"/>
</dbReference>
<dbReference type="PROSITE" id="PS01095">
    <property type="entry name" value="GH18_1"/>
    <property type="match status" value="1"/>
</dbReference>
<dbReference type="EMBL" id="KY979132">
    <property type="protein sequence ID" value="ASD50386.1"/>
    <property type="molecule type" value="Genomic_DNA"/>
</dbReference>
<dbReference type="GeneID" id="40085791"/>
<keyword evidence="2" id="KW-1185">Reference proteome</keyword>
<dbReference type="Gene3D" id="3.60.21.10">
    <property type="match status" value="1"/>
</dbReference>
<organism evidence="1 2">
    <name type="scientific">Acidovorax phage ACP17</name>
    <dbReference type="NCBI Taxonomy" id="2010329"/>
    <lineage>
        <taxon>Viruses</taxon>
        <taxon>Duplodnaviria</taxon>
        <taxon>Heunggongvirae</taxon>
        <taxon>Uroviricota</taxon>
        <taxon>Caudoviricetes</taxon>
        <taxon>Busanvirus</taxon>
        <taxon>Busanvirus ACP17</taxon>
    </lineage>
</organism>
<dbReference type="RefSeq" id="YP_009609706.1">
    <property type="nucleotide sequence ID" value="NC_041997.1"/>
</dbReference>
<evidence type="ECO:0000313" key="1">
    <source>
        <dbReference type="EMBL" id="ASD50386.1"/>
    </source>
</evidence>
<keyword evidence="1" id="KW-0378">Hydrolase</keyword>
<evidence type="ECO:0000313" key="2">
    <source>
        <dbReference type="Proteomes" id="UP000224101"/>
    </source>
</evidence>
<name>A0A218M2W6_9CAUD</name>
<dbReference type="KEGG" id="vg:40085791"/>
<keyword evidence="1" id="KW-0255">Endonuclease</keyword>
<dbReference type="SUPFAM" id="SSF56300">
    <property type="entry name" value="Metallo-dependent phosphatases"/>
    <property type="match status" value="1"/>
</dbReference>
<proteinExistence type="predicted"/>
<accession>A0A218M2W6</accession>
<dbReference type="OrthoDB" id="3083at10239"/>
<reference evidence="1 2" key="1">
    <citation type="submission" date="2017-08" db="EMBL/GenBank/DDBJ databases">
        <title>Characterization and complete genome sequence of novel bacteriophage infecting the causal agent of bacterial fruit blotch, Acidovorax citrulli.</title>
        <authorList>
            <person name="Midani A.R."/>
            <person name="Park S.-H."/>
            <person name="Choi T.-J."/>
        </authorList>
    </citation>
    <scope>NUCLEOTIDE SEQUENCE [LARGE SCALE GENOMIC DNA]</scope>
</reference>
<dbReference type="GO" id="GO:0004553">
    <property type="term" value="F:hydrolase activity, hydrolyzing O-glycosyl compounds"/>
    <property type="evidence" value="ECO:0007669"/>
    <property type="project" value="InterPro"/>
</dbReference>